<organism evidence="1 2">
    <name type="scientific">Pleomassaria siparia CBS 279.74</name>
    <dbReference type="NCBI Taxonomy" id="1314801"/>
    <lineage>
        <taxon>Eukaryota</taxon>
        <taxon>Fungi</taxon>
        <taxon>Dikarya</taxon>
        <taxon>Ascomycota</taxon>
        <taxon>Pezizomycotina</taxon>
        <taxon>Dothideomycetes</taxon>
        <taxon>Pleosporomycetidae</taxon>
        <taxon>Pleosporales</taxon>
        <taxon>Pleomassariaceae</taxon>
        <taxon>Pleomassaria</taxon>
    </lineage>
</organism>
<accession>A0A6G1KJ45</accession>
<evidence type="ECO:0000313" key="1">
    <source>
        <dbReference type="EMBL" id="KAF2712565.1"/>
    </source>
</evidence>
<keyword evidence="2" id="KW-1185">Reference proteome</keyword>
<proteinExistence type="predicted"/>
<gene>
    <name evidence="1" type="ORF">K504DRAFT_206914</name>
</gene>
<name>A0A6G1KJ45_9PLEO</name>
<sequence length="72" mass="8507">MAEREETRPGTPLSVLPRSCHVCGSERQRYLHTQLSTVFYICQQHCPNRQSVRSDYDQYYVKEFTIKENASH</sequence>
<dbReference type="AlphaFoldDB" id="A0A6G1KJ45"/>
<dbReference type="Proteomes" id="UP000799428">
    <property type="component" value="Unassembled WGS sequence"/>
</dbReference>
<evidence type="ECO:0000313" key="2">
    <source>
        <dbReference type="Proteomes" id="UP000799428"/>
    </source>
</evidence>
<dbReference type="EMBL" id="MU005766">
    <property type="protein sequence ID" value="KAF2712565.1"/>
    <property type="molecule type" value="Genomic_DNA"/>
</dbReference>
<protein>
    <submittedName>
        <fullName evidence="1">Uncharacterized protein</fullName>
    </submittedName>
</protein>
<reference evidence="1" key="1">
    <citation type="journal article" date="2020" name="Stud. Mycol.">
        <title>101 Dothideomycetes genomes: a test case for predicting lifestyles and emergence of pathogens.</title>
        <authorList>
            <person name="Haridas S."/>
            <person name="Albert R."/>
            <person name="Binder M."/>
            <person name="Bloem J."/>
            <person name="Labutti K."/>
            <person name="Salamov A."/>
            <person name="Andreopoulos B."/>
            <person name="Baker S."/>
            <person name="Barry K."/>
            <person name="Bills G."/>
            <person name="Bluhm B."/>
            <person name="Cannon C."/>
            <person name="Castanera R."/>
            <person name="Culley D."/>
            <person name="Daum C."/>
            <person name="Ezra D."/>
            <person name="Gonzalez J."/>
            <person name="Henrissat B."/>
            <person name="Kuo A."/>
            <person name="Liang C."/>
            <person name="Lipzen A."/>
            <person name="Lutzoni F."/>
            <person name="Magnuson J."/>
            <person name="Mondo S."/>
            <person name="Nolan M."/>
            <person name="Ohm R."/>
            <person name="Pangilinan J."/>
            <person name="Park H.-J."/>
            <person name="Ramirez L."/>
            <person name="Alfaro M."/>
            <person name="Sun H."/>
            <person name="Tritt A."/>
            <person name="Yoshinaga Y."/>
            <person name="Zwiers L.-H."/>
            <person name="Turgeon B."/>
            <person name="Goodwin S."/>
            <person name="Spatafora J."/>
            <person name="Crous P."/>
            <person name="Grigoriev I."/>
        </authorList>
    </citation>
    <scope>NUCLEOTIDE SEQUENCE</scope>
    <source>
        <strain evidence="1">CBS 279.74</strain>
    </source>
</reference>